<dbReference type="PANTHER" id="PTHR10245:SF15">
    <property type="entry name" value="ENDOTHELIAL DIFFERENTIATION-RELATED FACTOR 1"/>
    <property type="match status" value="1"/>
</dbReference>
<evidence type="ECO:0000313" key="5">
    <source>
        <dbReference type="Proteomes" id="UP000783037"/>
    </source>
</evidence>
<dbReference type="PANTHER" id="PTHR10245">
    <property type="entry name" value="ENDOTHELIAL DIFFERENTIATION-RELATED FACTOR 1 MULTIPROTEIN BRIDGING FACTOR 1"/>
    <property type="match status" value="1"/>
</dbReference>
<dbReference type="Proteomes" id="UP000783037">
    <property type="component" value="Unassembled WGS sequence"/>
</dbReference>
<proteinExistence type="predicted"/>
<dbReference type="Gene3D" id="1.10.260.40">
    <property type="entry name" value="lambda repressor-like DNA-binding domains"/>
    <property type="match status" value="1"/>
</dbReference>
<dbReference type="InterPro" id="IPR004451">
    <property type="entry name" value="MJ0586"/>
</dbReference>
<feature type="compositionally biased region" description="Basic residues" evidence="2">
    <location>
        <begin position="45"/>
        <end position="54"/>
    </location>
</feature>
<keyword evidence="1" id="KW-0238">DNA-binding</keyword>
<dbReference type="GO" id="GO:0003677">
    <property type="term" value="F:DNA binding"/>
    <property type="evidence" value="ECO:0007669"/>
    <property type="project" value="UniProtKB-KW"/>
</dbReference>
<evidence type="ECO:0000259" key="3">
    <source>
        <dbReference type="PROSITE" id="PS50943"/>
    </source>
</evidence>
<dbReference type="PROSITE" id="PS50943">
    <property type="entry name" value="HTH_CROC1"/>
    <property type="match status" value="1"/>
</dbReference>
<feature type="compositionally biased region" description="Polar residues" evidence="2">
    <location>
        <begin position="55"/>
        <end position="65"/>
    </location>
</feature>
<dbReference type="SUPFAM" id="SSF47413">
    <property type="entry name" value="lambda repressor-like DNA-binding domains"/>
    <property type="match status" value="1"/>
</dbReference>
<dbReference type="RefSeq" id="WP_303739123.1">
    <property type="nucleotide sequence ID" value="NZ_SUTK01000025.1"/>
</dbReference>
<feature type="domain" description="HTH cro/C1-type" evidence="3">
    <location>
        <begin position="83"/>
        <end position="141"/>
    </location>
</feature>
<organism evidence="4 5">
    <name type="scientific">Methanobrevibacter thaueri</name>
    <dbReference type="NCBI Taxonomy" id="190975"/>
    <lineage>
        <taxon>Archaea</taxon>
        <taxon>Methanobacteriati</taxon>
        <taxon>Methanobacteriota</taxon>
        <taxon>Methanomada group</taxon>
        <taxon>Methanobacteria</taxon>
        <taxon>Methanobacteriales</taxon>
        <taxon>Methanobacteriaceae</taxon>
        <taxon>Methanobrevibacter</taxon>
    </lineage>
</organism>
<sequence>MECEICGKPVPENNPIRAKIEGSVMVVCKECSKLGKIQKAPPKPKFVKQNKNKNQRPSTTRNRLYSRNDEPTEELIEDFSFEVRKAREAKDWSREELGKKINERVSVITRIETGKMTPDTKLTKKLEKTLGIKLLEKVDNIDLNQFVNSSSGERTLGNIMKIKRK</sequence>
<dbReference type="CDD" id="cd00093">
    <property type="entry name" value="HTH_XRE"/>
    <property type="match status" value="1"/>
</dbReference>
<gene>
    <name evidence="4" type="ORF">E7Z79_06270</name>
</gene>
<dbReference type="AlphaFoldDB" id="A0A8T3V604"/>
<comment type="caution">
    <text evidence="4">The sequence shown here is derived from an EMBL/GenBank/DDBJ whole genome shotgun (WGS) entry which is preliminary data.</text>
</comment>
<name>A0A8T3V604_9EURY</name>
<protein>
    <submittedName>
        <fullName evidence="4">TIGR00270 family protein</fullName>
    </submittedName>
</protein>
<evidence type="ECO:0000313" key="4">
    <source>
        <dbReference type="EMBL" id="MBE6502032.1"/>
    </source>
</evidence>
<dbReference type="EMBL" id="SUTK01000025">
    <property type="protein sequence ID" value="MBE6502032.1"/>
    <property type="molecule type" value="Genomic_DNA"/>
</dbReference>
<dbReference type="InterPro" id="IPR010982">
    <property type="entry name" value="Lambda_DNA-bd_dom_sf"/>
</dbReference>
<accession>A0A8T3V604</accession>
<evidence type="ECO:0000256" key="1">
    <source>
        <dbReference type="ARBA" id="ARBA00023125"/>
    </source>
</evidence>
<feature type="region of interest" description="Disordered" evidence="2">
    <location>
        <begin position="39"/>
        <end position="70"/>
    </location>
</feature>
<dbReference type="SMART" id="SM00530">
    <property type="entry name" value="HTH_XRE"/>
    <property type="match status" value="1"/>
</dbReference>
<reference evidence="4" key="1">
    <citation type="submission" date="2019-04" db="EMBL/GenBank/DDBJ databases">
        <title>Evolution of Biomass-Degrading Anaerobic Consortia Revealed by Metagenomics.</title>
        <authorList>
            <person name="Peng X."/>
        </authorList>
    </citation>
    <scope>NUCLEOTIDE SEQUENCE</scope>
    <source>
        <strain evidence="4">SIG18</strain>
    </source>
</reference>
<dbReference type="InterPro" id="IPR001387">
    <property type="entry name" value="Cro/C1-type_HTH"/>
</dbReference>
<dbReference type="Pfam" id="PF01381">
    <property type="entry name" value="HTH_3"/>
    <property type="match status" value="1"/>
</dbReference>
<evidence type="ECO:0000256" key="2">
    <source>
        <dbReference type="SAM" id="MobiDB-lite"/>
    </source>
</evidence>
<dbReference type="NCBIfam" id="TIGR00270">
    <property type="entry name" value="multiprotein bridging factor aMBF1"/>
    <property type="match status" value="1"/>
</dbReference>